<dbReference type="EMBL" id="JABBWK010000010">
    <property type="protein sequence ID" value="KAG1904213.1"/>
    <property type="molecule type" value="Genomic_DNA"/>
</dbReference>
<name>A0AAD4HPI1_9AGAM</name>
<dbReference type="GeneID" id="64670969"/>
<dbReference type="Proteomes" id="UP001195769">
    <property type="component" value="Unassembled WGS sequence"/>
</dbReference>
<keyword evidence="2" id="KW-1185">Reference proteome</keyword>
<dbReference type="AlphaFoldDB" id="A0AAD4HPI1"/>
<protein>
    <submittedName>
        <fullName evidence="1">Uncharacterized protein</fullName>
    </submittedName>
</protein>
<proteinExistence type="predicted"/>
<dbReference type="RefSeq" id="XP_041229788.1">
    <property type="nucleotide sequence ID" value="XM_041376671.1"/>
</dbReference>
<gene>
    <name evidence="1" type="ORF">F5891DRAFT_977098</name>
</gene>
<evidence type="ECO:0000313" key="1">
    <source>
        <dbReference type="EMBL" id="KAG1904213.1"/>
    </source>
</evidence>
<accession>A0AAD4HPI1</accession>
<organism evidence="1 2">
    <name type="scientific">Suillus fuscotomentosus</name>
    <dbReference type="NCBI Taxonomy" id="1912939"/>
    <lineage>
        <taxon>Eukaryota</taxon>
        <taxon>Fungi</taxon>
        <taxon>Dikarya</taxon>
        <taxon>Basidiomycota</taxon>
        <taxon>Agaricomycotina</taxon>
        <taxon>Agaricomycetes</taxon>
        <taxon>Agaricomycetidae</taxon>
        <taxon>Boletales</taxon>
        <taxon>Suillineae</taxon>
        <taxon>Suillaceae</taxon>
        <taxon>Suillus</taxon>
    </lineage>
</organism>
<comment type="caution">
    <text evidence="1">The sequence shown here is derived from an EMBL/GenBank/DDBJ whole genome shotgun (WGS) entry which is preliminary data.</text>
</comment>
<reference evidence="1" key="1">
    <citation type="journal article" date="2020" name="New Phytol.">
        <title>Comparative genomics reveals dynamic genome evolution in host specialist ectomycorrhizal fungi.</title>
        <authorList>
            <person name="Lofgren L.A."/>
            <person name="Nguyen N.H."/>
            <person name="Vilgalys R."/>
            <person name="Ruytinx J."/>
            <person name="Liao H.L."/>
            <person name="Branco S."/>
            <person name="Kuo A."/>
            <person name="LaButti K."/>
            <person name="Lipzen A."/>
            <person name="Andreopoulos W."/>
            <person name="Pangilinan J."/>
            <person name="Riley R."/>
            <person name="Hundley H."/>
            <person name="Na H."/>
            <person name="Barry K."/>
            <person name="Grigoriev I.V."/>
            <person name="Stajich J.E."/>
            <person name="Kennedy P.G."/>
        </authorList>
    </citation>
    <scope>NUCLEOTIDE SEQUENCE</scope>
    <source>
        <strain evidence="1">FC203</strain>
    </source>
</reference>
<sequence length="223" mass="24622">MARLTFLQKVLRRPSQKLQAQAAHHQLQKPLNVKSSLTRDFYSTKGKLLHKSCAFKQNGRVVLTAATALNFGRQASGVSIAADVHSRKLQAPRQETIWESHASADQSIDPSQHDSEEVFYTSPSSPISSPPAHFPYSTPFHFAASSTATLGFDNPQFISVSTTSLIESSLSTTVTMIPIKNEPGCHKRIPNHWLEVVGLEEFDLGDLILTSSSSAFRCRCRSR</sequence>
<evidence type="ECO:0000313" key="2">
    <source>
        <dbReference type="Proteomes" id="UP001195769"/>
    </source>
</evidence>